<evidence type="ECO:0000259" key="13">
    <source>
        <dbReference type="Pfam" id="PF17837"/>
    </source>
</evidence>
<dbReference type="PANTHER" id="PTHR38096:SF1">
    <property type="entry name" value="ENTEROBACTIN SYNTHASE COMPONENT D"/>
    <property type="match status" value="1"/>
</dbReference>
<proteinExistence type="inferred from homology"/>
<gene>
    <name evidence="14" type="ORF">ACFSOX_20635</name>
</gene>
<feature type="domain" description="4'-phosphopantetheinyl transferase" evidence="12">
    <location>
        <begin position="135"/>
        <end position="204"/>
    </location>
</feature>
<dbReference type="PRINTS" id="PR01399">
    <property type="entry name" value="ENTSNTHTASED"/>
</dbReference>
<dbReference type="InterPro" id="IPR037143">
    <property type="entry name" value="4-PPantetheinyl_Trfase_dom_sf"/>
</dbReference>
<evidence type="ECO:0000256" key="8">
    <source>
        <dbReference type="ARBA" id="ARBA00029894"/>
    </source>
</evidence>
<evidence type="ECO:0000256" key="7">
    <source>
        <dbReference type="ARBA" id="ARBA00023191"/>
    </source>
</evidence>
<comment type="caution">
    <text evidence="14">The sequence shown here is derived from an EMBL/GenBank/DDBJ whole genome shotgun (WGS) entry which is preliminary data.</text>
</comment>
<keyword evidence="6 14" id="KW-0808">Transferase</keyword>
<comment type="function">
    <text evidence="1">Involved in the biosynthesis of the siderophore enterobactin (enterochelin), which is a macrocyclic trimeric lactone of N-(2,3-dihydroxybenzoyl)-serine. The serine trilactone serves as a scaffolding for the three catechol functionalities that provide hexadentate coordination for the tightly ligated iron(2+) atoms. Plays an essential role in the assembly of the enterobactin by catalyzing the transfer of the 4'-phosphopantetheine (Ppant) moiety from coenzyme A to the apo-domains of both EntB (ArCP domain) and EntF (PCP domain) to yield their holo-forms which make them competent for the activation of 2,3-dihydroxybenzoate (DHB) and L-serine, respectively.</text>
</comment>
<evidence type="ECO:0000256" key="5">
    <source>
        <dbReference type="ARBA" id="ARBA00019087"/>
    </source>
</evidence>
<dbReference type="InterPro" id="IPR008278">
    <property type="entry name" value="4-PPantetheinyl_Trfase_dom"/>
</dbReference>
<name>A0ABW5ANM8_9BRAD</name>
<evidence type="ECO:0000256" key="11">
    <source>
        <dbReference type="ARBA" id="ARBA00049191"/>
    </source>
</evidence>
<dbReference type="GO" id="GO:0016740">
    <property type="term" value="F:transferase activity"/>
    <property type="evidence" value="ECO:0007669"/>
    <property type="project" value="UniProtKB-KW"/>
</dbReference>
<comment type="pathway">
    <text evidence="2">Siderophore biosynthesis; enterobactin biosynthesis.</text>
</comment>
<dbReference type="RefSeq" id="WP_378479709.1">
    <property type="nucleotide sequence ID" value="NZ_JBHUIW010000030.1"/>
</dbReference>
<evidence type="ECO:0000256" key="6">
    <source>
        <dbReference type="ARBA" id="ARBA00022679"/>
    </source>
</evidence>
<keyword evidence="7" id="KW-0259">Enterobactin biosynthesis</keyword>
<evidence type="ECO:0000256" key="9">
    <source>
        <dbReference type="ARBA" id="ARBA00031996"/>
    </source>
</evidence>
<evidence type="ECO:0000259" key="12">
    <source>
        <dbReference type="Pfam" id="PF01648"/>
    </source>
</evidence>
<dbReference type="Pfam" id="PF17837">
    <property type="entry name" value="4PPT_N"/>
    <property type="match status" value="1"/>
</dbReference>
<dbReference type="Pfam" id="PF01648">
    <property type="entry name" value="ACPS"/>
    <property type="match status" value="1"/>
</dbReference>
<comment type="catalytic activity">
    <reaction evidence="11">
        <text>apo-[peptidyl-carrier protein] + CoA = holo-[peptidyl-carrier protein] + adenosine 3',5'-bisphosphate + H(+)</text>
        <dbReference type="Rhea" id="RHEA:46228"/>
        <dbReference type="Rhea" id="RHEA-COMP:11479"/>
        <dbReference type="Rhea" id="RHEA-COMP:11480"/>
        <dbReference type="ChEBI" id="CHEBI:15378"/>
        <dbReference type="ChEBI" id="CHEBI:29999"/>
        <dbReference type="ChEBI" id="CHEBI:57287"/>
        <dbReference type="ChEBI" id="CHEBI:58343"/>
        <dbReference type="ChEBI" id="CHEBI:64479"/>
    </reaction>
</comment>
<sequence length="231" mass="23837">MLVDGDITHDAAAAAGRTPTPPSTGPGVADLQRVLDALAPGVAAGCRAIRPGDEAALREAEADSILSTIVAVRRASGAARVVARALLDQLGHRDVVLVRTASGAPVWPDGIVGSLAHDQEVAVAAVAKRSGVAALGIDVEPAEPLPDDIVDLVVTAAERDGLDRDPLHGRLLFAAKEAVYKAMHPLDGVFLDFHDIVVDLAARTAVVPSGRILDLAVCRAPRIVVLALLRA</sequence>
<dbReference type="InterPro" id="IPR003542">
    <property type="entry name" value="Enbac_synth_compD-like"/>
</dbReference>
<evidence type="ECO:0000256" key="10">
    <source>
        <dbReference type="ARBA" id="ARBA00049176"/>
    </source>
</evidence>
<dbReference type="SUPFAM" id="SSF56214">
    <property type="entry name" value="4'-phosphopantetheinyl transferase"/>
    <property type="match status" value="1"/>
</dbReference>
<comment type="subunit">
    <text evidence="4">EntB, EntD, EntE, and EntF form a multienzyme complex called enterobactin synthase.</text>
</comment>
<keyword evidence="15" id="KW-1185">Reference proteome</keyword>
<evidence type="ECO:0000256" key="4">
    <source>
        <dbReference type="ARBA" id="ARBA00011503"/>
    </source>
</evidence>
<dbReference type="Gene3D" id="3.90.470.20">
    <property type="entry name" value="4'-phosphopantetheinyl transferase domain"/>
    <property type="match status" value="1"/>
</dbReference>
<evidence type="ECO:0000313" key="14">
    <source>
        <dbReference type="EMBL" id="MFD2184569.1"/>
    </source>
</evidence>
<dbReference type="Proteomes" id="UP001597314">
    <property type="component" value="Unassembled WGS sequence"/>
</dbReference>
<feature type="domain" description="4'-phosphopantetheinyl transferase N-terminal" evidence="13">
    <location>
        <begin position="66"/>
        <end position="127"/>
    </location>
</feature>
<accession>A0ABW5ANM8</accession>
<dbReference type="InterPro" id="IPR041354">
    <property type="entry name" value="4PPT_N"/>
</dbReference>
<organism evidence="14 15">
    <name type="scientific">Rhodoplanes azumiensis</name>
    <dbReference type="NCBI Taxonomy" id="1897628"/>
    <lineage>
        <taxon>Bacteria</taxon>
        <taxon>Pseudomonadati</taxon>
        <taxon>Pseudomonadota</taxon>
        <taxon>Alphaproteobacteria</taxon>
        <taxon>Hyphomicrobiales</taxon>
        <taxon>Nitrobacteraceae</taxon>
        <taxon>Rhodoplanes</taxon>
    </lineage>
</organism>
<comment type="similarity">
    <text evidence="3">Belongs to the P-Pant transferase superfamily. EntD family.</text>
</comment>
<reference evidence="15" key="1">
    <citation type="journal article" date="2019" name="Int. J. Syst. Evol. Microbiol.">
        <title>The Global Catalogue of Microorganisms (GCM) 10K type strain sequencing project: providing services to taxonomists for standard genome sequencing and annotation.</title>
        <authorList>
            <consortium name="The Broad Institute Genomics Platform"/>
            <consortium name="The Broad Institute Genome Sequencing Center for Infectious Disease"/>
            <person name="Wu L."/>
            <person name="Ma J."/>
        </authorList>
    </citation>
    <scope>NUCLEOTIDE SEQUENCE [LARGE SCALE GENOMIC DNA]</scope>
    <source>
        <strain evidence="15">CGMCC 1.6774</strain>
    </source>
</reference>
<evidence type="ECO:0000256" key="1">
    <source>
        <dbReference type="ARBA" id="ARBA00003937"/>
    </source>
</evidence>
<comment type="catalytic activity">
    <reaction evidence="10">
        <text>apo-[aryl-carrier protein] + CoA = holo-[aryl-carrier protein] + adenosine 3',5'-bisphosphate + H(+)</text>
        <dbReference type="Rhea" id="RHEA:48404"/>
        <dbReference type="Rhea" id="RHEA-COMP:15903"/>
        <dbReference type="Rhea" id="RHEA-COMP:17557"/>
        <dbReference type="ChEBI" id="CHEBI:15378"/>
        <dbReference type="ChEBI" id="CHEBI:29999"/>
        <dbReference type="ChEBI" id="CHEBI:57287"/>
        <dbReference type="ChEBI" id="CHEBI:58343"/>
        <dbReference type="ChEBI" id="CHEBI:64479"/>
    </reaction>
</comment>
<evidence type="ECO:0000256" key="2">
    <source>
        <dbReference type="ARBA" id="ARBA00004993"/>
    </source>
</evidence>
<dbReference type="PANTHER" id="PTHR38096">
    <property type="entry name" value="ENTEROBACTIN SYNTHASE COMPONENT D"/>
    <property type="match status" value="1"/>
</dbReference>
<evidence type="ECO:0000313" key="15">
    <source>
        <dbReference type="Proteomes" id="UP001597314"/>
    </source>
</evidence>
<evidence type="ECO:0000256" key="3">
    <source>
        <dbReference type="ARBA" id="ARBA00008342"/>
    </source>
</evidence>
<protein>
    <recommendedName>
        <fullName evidence="5">Enterobactin synthase component D</fullName>
    </recommendedName>
    <alternativeName>
        <fullName evidence="8">4'-phosphopantetheinyl transferase EntD</fullName>
    </alternativeName>
    <alternativeName>
        <fullName evidence="9">Enterochelin synthase D</fullName>
    </alternativeName>
</protein>
<dbReference type="EMBL" id="JBHUIW010000030">
    <property type="protein sequence ID" value="MFD2184569.1"/>
    <property type="molecule type" value="Genomic_DNA"/>
</dbReference>